<evidence type="ECO:0000256" key="3">
    <source>
        <dbReference type="SAM" id="Coils"/>
    </source>
</evidence>
<dbReference type="InterPro" id="IPR023365">
    <property type="entry name" value="Sortase_dom-sf"/>
</dbReference>
<evidence type="ECO:0000256" key="5">
    <source>
        <dbReference type="SAM" id="Phobius"/>
    </source>
</evidence>
<evidence type="ECO:0000256" key="1">
    <source>
        <dbReference type="ARBA" id="ARBA00022801"/>
    </source>
</evidence>
<keyword evidence="5" id="KW-0472">Membrane</keyword>
<dbReference type="SUPFAM" id="SSF63817">
    <property type="entry name" value="Sortase"/>
    <property type="match status" value="1"/>
</dbReference>
<dbReference type="NCBIfam" id="TIGR01167">
    <property type="entry name" value="LPXTG_anchor"/>
    <property type="match status" value="1"/>
</dbReference>
<dbReference type="Pfam" id="PF04203">
    <property type="entry name" value="Sortase"/>
    <property type="match status" value="1"/>
</dbReference>
<evidence type="ECO:0000313" key="7">
    <source>
        <dbReference type="Proteomes" id="UP001199355"/>
    </source>
</evidence>
<keyword evidence="7" id="KW-1185">Reference proteome</keyword>
<gene>
    <name evidence="6" type="ORF">LKD45_00160</name>
</gene>
<comment type="caution">
    <text evidence="6">The sequence shown here is derived from an EMBL/GenBank/DDBJ whole genome shotgun (WGS) entry which is preliminary data.</text>
</comment>
<dbReference type="Gene3D" id="2.40.260.10">
    <property type="entry name" value="Sortase"/>
    <property type="match status" value="1"/>
</dbReference>
<keyword evidence="3" id="KW-0175">Coiled coil</keyword>
<evidence type="ECO:0000256" key="2">
    <source>
        <dbReference type="PIRSR" id="PIRSR605754-1"/>
    </source>
</evidence>
<keyword evidence="5" id="KW-1133">Transmembrane helix</keyword>
<feature type="active site" description="Acyl-thioester intermediate" evidence="2">
    <location>
        <position position="443"/>
    </location>
</feature>
<reference evidence="6 7" key="1">
    <citation type="submission" date="2021-10" db="EMBL/GenBank/DDBJ databases">
        <title>Anaerobic single-cell dispensing facilitates the cultivation of human gut bacteria.</title>
        <authorList>
            <person name="Afrizal A."/>
        </authorList>
    </citation>
    <scope>NUCLEOTIDE SEQUENCE [LARGE SCALE GENOMIC DNA]</scope>
    <source>
        <strain evidence="6 7">CLA-AA-H244</strain>
    </source>
</reference>
<feature type="transmembrane region" description="Helical" evidence="5">
    <location>
        <begin position="240"/>
        <end position="260"/>
    </location>
</feature>
<dbReference type="GO" id="GO:0016787">
    <property type="term" value="F:hydrolase activity"/>
    <property type="evidence" value="ECO:0007669"/>
    <property type="project" value="UniProtKB-KW"/>
</dbReference>
<keyword evidence="1" id="KW-0378">Hydrolase</keyword>
<dbReference type="InterPro" id="IPR005754">
    <property type="entry name" value="Sortase"/>
</dbReference>
<dbReference type="Gene3D" id="2.60.40.10">
    <property type="entry name" value="Immunoglobulins"/>
    <property type="match status" value="1"/>
</dbReference>
<organism evidence="6 7">
    <name type="scientific">Gallintestinimicrobium propionicum</name>
    <dbReference type="NCBI Taxonomy" id="2981770"/>
    <lineage>
        <taxon>Bacteria</taxon>
        <taxon>Bacillati</taxon>
        <taxon>Bacillota</taxon>
        <taxon>Clostridia</taxon>
        <taxon>Lachnospirales</taxon>
        <taxon>Lachnospiraceae</taxon>
        <taxon>Gallintestinimicrobium</taxon>
    </lineage>
</organism>
<keyword evidence="5" id="KW-0812">Transmembrane</keyword>
<accession>A0AAE3DMJ4</accession>
<evidence type="ECO:0000313" key="6">
    <source>
        <dbReference type="EMBL" id="MCC2166126.1"/>
    </source>
</evidence>
<name>A0AAE3DMJ4_9FIRM</name>
<feature type="region of interest" description="Disordered" evidence="4">
    <location>
        <begin position="189"/>
        <end position="216"/>
    </location>
</feature>
<evidence type="ECO:0000256" key="4">
    <source>
        <dbReference type="SAM" id="MobiDB-lite"/>
    </source>
</evidence>
<protein>
    <submittedName>
        <fullName evidence="6">Sortase</fullName>
    </submittedName>
</protein>
<feature type="transmembrane region" description="Helical" evidence="5">
    <location>
        <begin position="272"/>
        <end position="292"/>
    </location>
</feature>
<dbReference type="Proteomes" id="UP001199355">
    <property type="component" value="Unassembled WGS sequence"/>
</dbReference>
<feature type="active site" description="Proton donor/acceptor" evidence="2">
    <location>
        <position position="385"/>
    </location>
</feature>
<feature type="coiled-coil region" evidence="3">
    <location>
        <begin position="298"/>
        <end position="325"/>
    </location>
</feature>
<dbReference type="InterPro" id="IPR013783">
    <property type="entry name" value="Ig-like_fold"/>
</dbReference>
<dbReference type="EMBL" id="JAJEQF010000001">
    <property type="protein sequence ID" value="MCC2166126.1"/>
    <property type="molecule type" value="Genomic_DNA"/>
</dbReference>
<sequence length="459" mass="50264">MKGRKIRIRQGVKGWLLALAMVLSLCSGWKQDVCAQQSQSSSSNLMQDVDTDKKGSIEILFDTMRDEPVANAEFTLYQVAAMVDRGGYTVLELTGGFEGCGVQLKNLTAQQSKEASAALLEYQKANHISGDTKKTDANGKLSWTGLQTGLYLLVPGQMQKYRTDPSLISIPTNLNAQLLYDMSVNPKAERIPDPVYPPEESEEPTTPEVKKPPKKTEIIVTPQITLEQKTPEKLPQTGQLRWPILALSAVGAVLLFLGWWIGRKKKDCSKALMGLGILLAAGAVGISAYNIWDSSRAEAAVEASLEAYEEELAAVEQESEALPVDENSGMTFVEADGLCWIGELEIPSLQLTLPVADPWSYPSLKKAPCRYTGSAEENSLIIAAHNYKRHFGNIGLLPEGATVKFTAVSGDVYEYEVEKVETLNPYAVDEMLSGDWDLTLFTCTYGGRKRVTVRCSLVG</sequence>
<dbReference type="AlphaFoldDB" id="A0AAE3DMJ4"/>
<dbReference type="CDD" id="cd00004">
    <property type="entry name" value="Sortase"/>
    <property type="match status" value="1"/>
</dbReference>
<proteinExistence type="predicted"/>
<dbReference type="RefSeq" id="WP_308727365.1">
    <property type="nucleotide sequence ID" value="NZ_JAJEQF010000001.1"/>
</dbReference>